<evidence type="ECO:0000256" key="1">
    <source>
        <dbReference type="RuleBase" id="RU341113"/>
    </source>
</evidence>
<keyword evidence="1" id="KW-0325">Glycoprotein</keyword>
<accession>A0A8C0DKA3</accession>
<comment type="subunit">
    <text evidence="1">Homodimer; disulfide-linked.</text>
</comment>
<dbReference type="GO" id="GO:0006508">
    <property type="term" value="P:proteolysis"/>
    <property type="evidence" value="ECO:0007669"/>
    <property type="project" value="UniProtKB-KW"/>
</dbReference>
<dbReference type="EC" id="3.4.13.19" evidence="1"/>
<keyword evidence="1" id="KW-0449">Lipoprotein</keyword>
<keyword evidence="1" id="KW-0224">Dipeptidase</keyword>
<name>A0A8C0DKA3_BALMU</name>
<proteinExistence type="inferred from homology"/>
<dbReference type="GO" id="GO:0070573">
    <property type="term" value="F:metallodipeptidase activity"/>
    <property type="evidence" value="ECO:0007669"/>
    <property type="project" value="InterPro"/>
</dbReference>
<evidence type="ECO:0000256" key="2">
    <source>
        <dbReference type="SAM" id="MobiDB-lite"/>
    </source>
</evidence>
<keyword evidence="1" id="KW-0862">Zinc</keyword>
<keyword evidence="1" id="KW-0336">GPI-anchor</keyword>
<keyword evidence="1" id="KW-1015">Disulfide bond</keyword>
<dbReference type="SUPFAM" id="SSF51556">
    <property type="entry name" value="Metallo-dependent hydrolases"/>
    <property type="match status" value="1"/>
</dbReference>
<dbReference type="Pfam" id="PF01244">
    <property type="entry name" value="Peptidase_M19"/>
    <property type="match status" value="1"/>
</dbReference>
<dbReference type="PANTHER" id="PTHR10443:SF9">
    <property type="entry name" value="DIPEPTIDASE 2"/>
    <property type="match status" value="1"/>
</dbReference>
<sequence length="495" mass="54780">ALRTRLAGPCDSVSPPSPRPPREAAPLGGLCRRAQPHRPPLSHPPLPTCLALRSLRPGGLEGPRALRQRPLLCLLLRPGTRVQTTPGTSSTPSPRERTRALRRDFPLVDRGHNDMPLVLWQFYHNGLQDVNLCNFSHGQTSLDRLKDGLVGAQFWSAYVPCQTHERDAVRLTLQQTDLIRLMCASYSELELVTSVKARNNTRKLACLIGVEGGHSLDSSLSILRTFCALGVRYVTLTHTWNTPWAQSSAKGIHPFYSNVSRLTGLGEKVVAEMNRLGMMVDLSHAAVTFSHSAARGVCKNTRNVPDDILQLLKNGGIVMVPLSVRVLQCNPLANVPTVADHFDHIRAVTGCKFIGTGGGYDGAGRFPQGLEDVSIYPVLIEELLRHGWNEEELWGVLRGNVRRVFRQVEQVREENEGQSPLEDDFPDEQLGSSCRSVLPRLHQREDLAPDQKLTRAAVRGNPILSLKWSFSKSCPHMGPGLTVIAAFPVLIVWLW</sequence>
<organism evidence="3">
    <name type="scientific">Balaenoptera musculus</name>
    <name type="common">Blue whale</name>
    <dbReference type="NCBI Taxonomy" id="9771"/>
    <lineage>
        <taxon>Eukaryota</taxon>
        <taxon>Metazoa</taxon>
        <taxon>Chordata</taxon>
        <taxon>Craniata</taxon>
        <taxon>Vertebrata</taxon>
        <taxon>Euteleostomi</taxon>
        <taxon>Mammalia</taxon>
        <taxon>Eutheria</taxon>
        <taxon>Laurasiatheria</taxon>
        <taxon>Artiodactyla</taxon>
        <taxon>Whippomorpha</taxon>
        <taxon>Cetacea</taxon>
        <taxon>Mysticeti</taxon>
        <taxon>Balaenopteridae</taxon>
        <taxon>Balaenoptera</taxon>
    </lineage>
</organism>
<comment type="catalytic activity">
    <reaction evidence="1">
        <text>an L-aminoacyl-L-amino acid + H2O = 2 an L-alpha-amino acid</text>
        <dbReference type="Rhea" id="RHEA:48940"/>
        <dbReference type="ChEBI" id="CHEBI:15377"/>
        <dbReference type="ChEBI" id="CHEBI:59869"/>
        <dbReference type="ChEBI" id="CHEBI:77460"/>
        <dbReference type="EC" id="3.4.13.19"/>
    </reaction>
</comment>
<dbReference type="InterPro" id="IPR032466">
    <property type="entry name" value="Metal_Hydrolase"/>
</dbReference>
<dbReference type="PANTHER" id="PTHR10443">
    <property type="entry name" value="MICROSOMAL DIPEPTIDASE"/>
    <property type="match status" value="1"/>
</dbReference>
<comment type="subcellular location">
    <subcellularLocation>
        <location evidence="1">Membrane</location>
        <topology evidence="1">Lipid-anchor</topology>
        <topology evidence="1">GPI-anchor</topology>
    </subcellularLocation>
</comment>
<dbReference type="GO" id="GO:0046872">
    <property type="term" value="F:metal ion binding"/>
    <property type="evidence" value="ECO:0007669"/>
    <property type="project" value="UniProtKB-UniRule"/>
</dbReference>
<keyword evidence="1" id="KW-0472">Membrane</keyword>
<comment type="similarity">
    <text evidence="1">Belongs to the metallo-dependent hydrolases superfamily. Peptidase M19 family.</text>
</comment>
<reference evidence="3" key="1">
    <citation type="submission" date="2023-09" db="UniProtKB">
        <authorList>
            <consortium name="Ensembl"/>
        </authorList>
    </citation>
    <scope>IDENTIFICATION</scope>
</reference>
<dbReference type="InterPro" id="IPR008257">
    <property type="entry name" value="Pept_M19"/>
</dbReference>
<dbReference type="GeneTree" id="ENSGT00940000160211"/>
<dbReference type="OMA" id="DIMRESP"/>
<dbReference type="Gene3D" id="3.20.20.140">
    <property type="entry name" value="Metal-dependent hydrolases"/>
    <property type="match status" value="1"/>
</dbReference>
<dbReference type="AlphaFoldDB" id="A0A8C0DKA3"/>
<dbReference type="GO" id="GO:0098552">
    <property type="term" value="C:side of membrane"/>
    <property type="evidence" value="ECO:0007669"/>
    <property type="project" value="UniProtKB-KW"/>
</dbReference>
<evidence type="ECO:0000313" key="3">
    <source>
        <dbReference type="Ensembl" id="ENSBMSP00010022831.1"/>
    </source>
</evidence>
<keyword evidence="1" id="KW-0479">Metal-binding</keyword>
<keyword evidence="1" id="KW-0482">Metalloprotease</keyword>
<dbReference type="PROSITE" id="PS51365">
    <property type="entry name" value="RENAL_DIPEPTIDASE_2"/>
    <property type="match status" value="1"/>
</dbReference>
<keyword evidence="1" id="KW-0378">Hydrolase</keyword>
<keyword evidence="1" id="KW-0645">Protease</keyword>
<protein>
    <recommendedName>
        <fullName evidence="1">Dipeptidase</fullName>
        <ecNumber evidence="1">3.4.13.19</ecNumber>
    </recommendedName>
</protein>
<feature type="region of interest" description="Disordered" evidence="2">
    <location>
        <begin position="1"/>
        <end position="45"/>
    </location>
</feature>
<comment type="cofactor">
    <cofactor evidence="1">
        <name>Zn(2+)</name>
        <dbReference type="ChEBI" id="CHEBI:29105"/>
    </cofactor>
</comment>
<dbReference type="Ensembl" id="ENSBMST00010025144.1">
    <property type="protein sequence ID" value="ENSBMSP00010022831.1"/>
    <property type="gene ID" value="ENSBMSG00010016541.1"/>
</dbReference>